<dbReference type="AlphaFoldDB" id="A0A4Y2B2B4"/>
<evidence type="ECO:0000313" key="1">
    <source>
        <dbReference type="EMBL" id="GBL85977.1"/>
    </source>
</evidence>
<organism evidence="1 2">
    <name type="scientific">Araneus ventricosus</name>
    <name type="common">Orbweaver spider</name>
    <name type="synonym">Epeira ventricosa</name>
    <dbReference type="NCBI Taxonomy" id="182803"/>
    <lineage>
        <taxon>Eukaryota</taxon>
        <taxon>Metazoa</taxon>
        <taxon>Ecdysozoa</taxon>
        <taxon>Arthropoda</taxon>
        <taxon>Chelicerata</taxon>
        <taxon>Arachnida</taxon>
        <taxon>Araneae</taxon>
        <taxon>Araneomorphae</taxon>
        <taxon>Entelegynae</taxon>
        <taxon>Araneoidea</taxon>
        <taxon>Araneidae</taxon>
        <taxon>Araneus</taxon>
    </lineage>
</organism>
<comment type="caution">
    <text evidence="1">The sequence shown here is derived from an EMBL/GenBank/DDBJ whole genome shotgun (WGS) entry which is preliminary data.</text>
</comment>
<dbReference type="EMBL" id="BGPR01000046">
    <property type="protein sequence ID" value="GBL85977.1"/>
    <property type="molecule type" value="Genomic_DNA"/>
</dbReference>
<dbReference type="Proteomes" id="UP000499080">
    <property type="component" value="Unassembled WGS sequence"/>
</dbReference>
<keyword evidence="2" id="KW-1185">Reference proteome</keyword>
<evidence type="ECO:0000313" key="2">
    <source>
        <dbReference type="Proteomes" id="UP000499080"/>
    </source>
</evidence>
<name>A0A4Y2B2B4_ARAVE</name>
<gene>
    <name evidence="1" type="ORF">AVEN_89042_1</name>
</gene>
<sequence length="106" mass="11607">MIFAPLSFSSSLTNVKGDSGCPISFGLWTYLALKSDINAPTFRLQAFPKTAAEASIPLLSYTLVTILRKLSPSFALTLSHRARRSRNFPLTATKAGLRRLASFEGR</sequence>
<protein>
    <submittedName>
        <fullName evidence="1">Uncharacterized protein</fullName>
    </submittedName>
</protein>
<accession>A0A4Y2B2B4</accession>
<proteinExistence type="predicted"/>
<reference evidence="1 2" key="1">
    <citation type="journal article" date="2019" name="Sci. Rep.">
        <title>Orb-weaving spider Araneus ventricosus genome elucidates the spidroin gene catalogue.</title>
        <authorList>
            <person name="Kono N."/>
            <person name="Nakamura H."/>
            <person name="Ohtoshi R."/>
            <person name="Moran D.A.P."/>
            <person name="Shinohara A."/>
            <person name="Yoshida Y."/>
            <person name="Fujiwara M."/>
            <person name="Mori M."/>
            <person name="Tomita M."/>
            <person name="Arakawa K."/>
        </authorList>
    </citation>
    <scope>NUCLEOTIDE SEQUENCE [LARGE SCALE GENOMIC DNA]</scope>
</reference>